<feature type="region of interest" description="Disordered" evidence="1">
    <location>
        <begin position="1"/>
        <end position="22"/>
    </location>
</feature>
<protein>
    <submittedName>
        <fullName evidence="2">Uncharacterized protein</fullName>
    </submittedName>
</protein>
<name>A0A545VCS2_9HYPO</name>
<sequence length="166" mass="17605">MQAHVMALGPIPSRYHDPGNTRHAGIAHVQSQSRDPSPPESWLALLSGPPLGPDRSTGWRMAVVSKYWPFSRCPLSAFRPPAQASLVPPCPTSRQPGPGCGSGGSTAIPAARRTGLKGVEERRGGGVRVEGTQEIKAHACAAQLAIVMAFSPASWLTFLVESVYRS</sequence>
<evidence type="ECO:0000313" key="2">
    <source>
        <dbReference type="EMBL" id="TQV99503.1"/>
    </source>
</evidence>
<proteinExistence type="predicted"/>
<comment type="caution">
    <text evidence="2">The sequence shown here is derived from an EMBL/GenBank/DDBJ whole genome shotgun (WGS) entry which is preliminary data.</text>
</comment>
<organism evidence="2 3">
    <name type="scientific">Cordyceps javanica</name>
    <dbReference type="NCBI Taxonomy" id="43265"/>
    <lineage>
        <taxon>Eukaryota</taxon>
        <taxon>Fungi</taxon>
        <taxon>Dikarya</taxon>
        <taxon>Ascomycota</taxon>
        <taxon>Pezizomycotina</taxon>
        <taxon>Sordariomycetes</taxon>
        <taxon>Hypocreomycetidae</taxon>
        <taxon>Hypocreales</taxon>
        <taxon>Cordycipitaceae</taxon>
        <taxon>Cordyceps</taxon>
    </lineage>
</organism>
<feature type="region of interest" description="Disordered" evidence="1">
    <location>
        <begin position="88"/>
        <end position="109"/>
    </location>
</feature>
<accession>A0A545VCS2</accession>
<evidence type="ECO:0000313" key="3">
    <source>
        <dbReference type="Proteomes" id="UP000315783"/>
    </source>
</evidence>
<gene>
    <name evidence="2" type="ORF">IF1G_01718</name>
</gene>
<reference evidence="2 3" key="1">
    <citation type="journal article" date="2019" name="Appl. Microbiol. Biotechnol.">
        <title>Genome sequence of Isaria javanica and comparative genome analysis insights into family S53 peptidase evolution in fungal entomopathogens.</title>
        <authorList>
            <person name="Lin R."/>
            <person name="Zhang X."/>
            <person name="Xin B."/>
            <person name="Zou M."/>
            <person name="Gao Y."/>
            <person name="Qin F."/>
            <person name="Hu Q."/>
            <person name="Xie B."/>
            <person name="Cheng X."/>
        </authorList>
    </citation>
    <scope>NUCLEOTIDE SEQUENCE [LARGE SCALE GENOMIC DNA]</scope>
    <source>
        <strain evidence="2 3">IJ1G</strain>
    </source>
</reference>
<dbReference type="AlphaFoldDB" id="A0A545VCS2"/>
<evidence type="ECO:0000256" key="1">
    <source>
        <dbReference type="SAM" id="MobiDB-lite"/>
    </source>
</evidence>
<dbReference type="EMBL" id="SPUK01000002">
    <property type="protein sequence ID" value="TQV99503.1"/>
    <property type="molecule type" value="Genomic_DNA"/>
</dbReference>
<keyword evidence="3" id="KW-1185">Reference proteome</keyword>
<dbReference type="Proteomes" id="UP000315783">
    <property type="component" value="Unassembled WGS sequence"/>
</dbReference>